<dbReference type="Proteomes" id="UP000824109">
    <property type="component" value="Unassembled WGS sequence"/>
</dbReference>
<reference evidence="1" key="2">
    <citation type="journal article" date="2021" name="PeerJ">
        <title>Extensive microbial diversity within the chicken gut microbiome revealed by metagenomics and culture.</title>
        <authorList>
            <person name="Gilroy R."/>
            <person name="Ravi A."/>
            <person name="Getino M."/>
            <person name="Pursley I."/>
            <person name="Horton D.L."/>
            <person name="Alikhan N.F."/>
            <person name="Baker D."/>
            <person name="Gharbi K."/>
            <person name="Hall N."/>
            <person name="Watson M."/>
            <person name="Adriaenssens E.M."/>
            <person name="Foster-Nyarko E."/>
            <person name="Jarju S."/>
            <person name="Secka A."/>
            <person name="Antonio M."/>
            <person name="Oren A."/>
            <person name="Chaudhuri R.R."/>
            <person name="La Ragione R."/>
            <person name="Hildebrand F."/>
            <person name="Pallen M.J."/>
        </authorList>
    </citation>
    <scope>NUCLEOTIDE SEQUENCE</scope>
    <source>
        <strain evidence="1">USAMLcec3-3695</strain>
    </source>
</reference>
<dbReference type="SMART" id="SM01101">
    <property type="entry name" value="CRISPR_assoc"/>
    <property type="match status" value="1"/>
</dbReference>
<reference evidence="1" key="1">
    <citation type="submission" date="2020-10" db="EMBL/GenBank/DDBJ databases">
        <authorList>
            <person name="Gilroy R."/>
        </authorList>
    </citation>
    <scope>NUCLEOTIDE SEQUENCE</scope>
    <source>
        <strain evidence="1">USAMLcec3-3695</strain>
    </source>
</reference>
<dbReference type="SUPFAM" id="SSF117987">
    <property type="entry name" value="CRISPR-associated protein"/>
    <property type="match status" value="2"/>
</dbReference>
<evidence type="ECO:0000313" key="1">
    <source>
        <dbReference type="EMBL" id="HIU56552.1"/>
    </source>
</evidence>
<dbReference type="AlphaFoldDB" id="A0A9D1MA95"/>
<dbReference type="NCBIfam" id="TIGR01907">
    <property type="entry name" value="casE_Cse3"/>
    <property type="match status" value="1"/>
</dbReference>
<dbReference type="InterPro" id="IPR010179">
    <property type="entry name" value="CRISPR-assoc_prot_Cse3"/>
</dbReference>
<accession>A0A9D1MA95</accession>
<comment type="caution">
    <text evidence="1">The sequence shown here is derived from an EMBL/GenBank/DDBJ whole genome shotgun (WGS) entry which is preliminary data.</text>
</comment>
<sequence length="213" mass="24316">MYLSRVMLNLNKRDTIKALASSAIFHGAVESAFEGEKKRRLWRIDTLRGKRYILILSEDVPNLDGFAAQFGYAGEYETKNYDSLLERIENGSVWRFRLTANPTYAKSDGTGDKRGKVKAHRTEEHQREWLIRKADQNGFSVSNNDFSVNGAEFLRFRKRDNGNSRMVNMISVTYDGVLHVTDKERFKRALCCGIGREKAYGMGLLTVMRASNG</sequence>
<dbReference type="CDD" id="cd09727">
    <property type="entry name" value="Cas6_I-E"/>
    <property type="match status" value="1"/>
</dbReference>
<name>A0A9D1MA95_9FIRM</name>
<proteinExistence type="predicted"/>
<organism evidence="1 2">
    <name type="scientific">Candidatus Ornithomonoglobus merdipullorum</name>
    <dbReference type="NCBI Taxonomy" id="2840895"/>
    <lineage>
        <taxon>Bacteria</taxon>
        <taxon>Bacillati</taxon>
        <taxon>Bacillota</taxon>
        <taxon>Clostridia</taxon>
        <taxon>Candidatus Ornithomonoglobus</taxon>
    </lineage>
</organism>
<gene>
    <name evidence="1" type="primary">cas6e</name>
    <name evidence="1" type="ORF">IAA61_01910</name>
</gene>
<evidence type="ECO:0000313" key="2">
    <source>
        <dbReference type="Proteomes" id="UP000824109"/>
    </source>
</evidence>
<dbReference type="Pfam" id="PF08798">
    <property type="entry name" value="CRISPR_assoc"/>
    <property type="match status" value="1"/>
</dbReference>
<protein>
    <submittedName>
        <fullName evidence="1">Type I-E CRISPR-associated protein Cas6/Cse3/CasE</fullName>
    </submittedName>
</protein>
<dbReference type="EMBL" id="DVNB01000023">
    <property type="protein sequence ID" value="HIU56552.1"/>
    <property type="molecule type" value="Genomic_DNA"/>
</dbReference>
<dbReference type="Gene3D" id="3.30.70.1200">
    <property type="entry name" value="Crispr-associated protein, domain 1"/>
    <property type="match status" value="1"/>
</dbReference>
<dbReference type="Gene3D" id="3.30.70.1210">
    <property type="entry name" value="Crispr-associated protein, domain 2"/>
    <property type="match status" value="1"/>
</dbReference>